<keyword evidence="4" id="KW-1185">Reference proteome</keyword>
<name>A0A9P5DRV6_9HYPO</name>
<comment type="caution">
    <text evidence="3">The sequence shown here is derived from an EMBL/GenBank/DDBJ whole genome shotgun (WGS) entry which is preliminary data.</text>
</comment>
<evidence type="ECO:0000256" key="1">
    <source>
        <dbReference type="SAM" id="MobiDB-lite"/>
    </source>
</evidence>
<dbReference type="EMBL" id="PVQB02001053">
    <property type="protein sequence ID" value="KAF4332519.1"/>
    <property type="molecule type" value="Genomic_DNA"/>
</dbReference>
<gene>
    <name evidence="3" type="ORF">FBEOM_13682</name>
</gene>
<protein>
    <submittedName>
        <fullName evidence="3">Uncharacterized protein</fullName>
    </submittedName>
</protein>
<organism evidence="3 4">
    <name type="scientific">Fusarium beomiforme</name>
    <dbReference type="NCBI Taxonomy" id="44412"/>
    <lineage>
        <taxon>Eukaryota</taxon>
        <taxon>Fungi</taxon>
        <taxon>Dikarya</taxon>
        <taxon>Ascomycota</taxon>
        <taxon>Pezizomycotina</taxon>
        <taxon>Sordariomycetes</taxon>
        <taxon>Hypocreomycetidae</taxon>
        <taxon>Hypocreales</taxon>
        <taxon>Nectriaceae</taxon>
        <taxon>Fusarium</taxon>
        <taxon>Fusarium burgessii species complex</taxon>
    </lineage>
</organism>
<evidence type="ECO:0000256" key="2">
    <source>
        <dbReference type="SAM" id="Phobius"/>
    </source>
</evidence>
<evidence type="ECO:0000313" key="4">
    <source>
        <dbReference type="Proteomes" id="UP000730481"/>
    </source>
</evidence>
<keyword evidence="2" id="KW-0472">Membrane</keyword>
<sequence length="136" mass="15773">MSAAHPTASSQPEEPQTPGPRPMSRLEISIIVGAVVLFVTLISFIFLLRILDQRHRKKQLMRMAEEARNRTPEEELLQLWLAWLTVERIKRSLQVVWVDKDNNPTDPPPEVAEFQRARAAARTRSRSRRMRTSLHL</sequence>
<feature type="compositionally biased region" description="Basic residues" evidence="1">
    <location>
        <begin position="119"/>
        <end position="136"/>
    </location>
</feature>
<proteinExistence type="predicted"/>
<reference evidence="3" key="1">
    <citation type="journal article" date="2017" name="Mycologia">
        <title>Fusarium algeriense, sp. nov., a novel toxigenic crown rot pathogen of durum wheat from Algeria is nested in the Fusarium burgessii species complex.</title>
        <authorList>
            <person name="Laraba I."/>
            <person name="Keddad A."/>
            <person name="Boureghda H."/>
            <person name="Abdallah N."/>
            <person name="Vaughan M.M."/>
            <person name="Proctor R.H."/>
            <person name="Busman M."/>
            <person name="O'Donnell K."/>
        </authorList>
    </citation>
    <scope>NUCLEOTIDE SEQUENCE</scope>
    <source>
        <strain evidence="3">NRRL 25174</strain>
    </source>
</reference>
<evidence type="ECO:0000313" key="3">
    <source>
        <dbReference type="EMBL" id="KAF4332519.1"/>
    </source>
</evidence>
<dbReference type="AlphaFoldDB" id="A0A9P5DRV6"/>
<dbReference type="OrthoDB" id="4995754at2759"/>
<feature type="region of interest" description="Disordered" evidence="1">
    <location>
        <begin position="100"/>
        <end position="136"/>
    </location>
</feature>
<reference evidence="3" key="2">
    <citation type="submission" date="2020-02" db="EMBL/GenBank/DDBJ databases">
        <title>Identification and distribution of gene clusters putatively required for synthesis of sphingolipid metabolism inhibitors in phylogenetically diverse species of the filamentous fungus Fusarium.</title>
        <authorList>
            <person name="Kim H.-S."/>
            <person name="Busman M."/>
            <person name="Brown D.W."/>
            <person name="Divon H."/>
            <person name="Uhlig S."/>
            <person name="Proctor R.H."/>
        </authorList>
    </citation>
    <scope>NUCLEOTIDE SEQUENCE</scope>
    <source>
        <strain evidence="3">NRRL 25174</strain>
    </source>
</reference>
<feature type="region of interest" description="Disordered" evidence="1">
    <location>
        <begin position="1"/>
        <end position="21"/>
    </location>
</feature>
<accession>A0A9P5DRV6</accession>
<keyword evidence="2" id="KW-0812">Transmembrane</keyword>
<dbReference type="Proteomes" id="UP000730481">
    <property type="component" value="Unassembled WGS sequence"/>
</dbReference>
<feature type="transmembrane region" description="Helical" evidence="2">
    <location>
        <begin position="28"/>
        <end position="51"/>
    </location>
</feature>
<keyword evidence="2" id="KW-1133">Transmembrane helix</keyword>